<dbReference type="PROSITE" id="PS50109">
    <property type="entry name" value="HIS_KIN"/>
    <property type="match status" value="1"/>
</dbReference>
<dbReference type="SMART" id="SM00387">
    <property type="entry name" value="HATPase_c"/>
    <property type="match status" value="1"/>
</dbReference>
<feature type="domain" description="Response regulatory" evidence="8">
    <location>
        <begin position="5"/>
        <end position="121"/>
    </location>
</feature>
<evidence type="ECO:0000313" key="9">
    <source>
        <dbReference type="EMBL" id="VEP18520.1"/>
    </source>
</evidence>
<sequence>MNGTNILLVTSNSQDCQEARQFFARYHHQLTIAEDQKTALNLVQKTNFDAIVCPVESSYVDGFAMLQKLKADRQTATIPFILLGRSFNRQQHRQAMEMGADDILFLPYYLLDIEAAISARLQKNQTLLKDSQQELEQLRYSITTSLPHEMRTALTGIIAASELLYKNQNTLEPIIIKEMLNCINTSGKRLSHLIHNFLLYSELQSIACDALKIAHLRDSQTSDVKKAIAKTVVEQSKKYSRQSDLILDLEDASVQISSHSLTKLVTELIDNACKFSPNGTPIKITSKIEDNQFILAIADYGRGMTSEQISSIGLGIQFDRLIYEQQGFGLGLVISQDLAKLHGGNLLIDSTVNQNTHVSVILPLAVISNQQTASNNN</sequence>
<dbReference type="Gene3D" id="3.40.50.2300">
    <property type="match status" value="1"/>
</dbReference>
<dbReference type="InterPro" id="IPR004358">
    <property type="entry name" value="Sig_transdc_His_kin-like_C"/>
</dbReference>
<dbReference type="PRINTS" id="PR00344">
    <property type="entry name" value="BCTRLSENSOR"/>
</dbReference>
<dbReference type="PANTHER" id="PTHR43547:SF2">
    <property type="entry name" value="HYBRID SIGNAL TRANSDUCTION HISTIDINE KINASE C"/>
    <property type="match status" value="1"/>
</dbReference>
<dbReference type="GO" id="GO:0000155">
    <property type="term" value="F:phosphorelay sensor kinase activity"/>
    <property type="evidence" value="ECO:0007669"/>
    <property type="project" value="InterPro"/>
</dbReference>
<dbReference type="CDD" id="cd00156">
    <property type="entry name" value="REC"/>
    <property type="match status" value="1"/>
</dbReference>
<dbReference type="Proteomes" id="UP000320055">
    <property type="component" value="Unassembled WGS sequence"/>
</dbReference>
<evidence type="ECO:0000256" key="1">
    <source>
        <dbReference type="ARBA" id="ARBA00000085"/>
    </source>
</evidence>
<keyword evidence="5" id="KW-0902">Two-component regulatory system</keyword>
<feature type="domain" description="Histidine kinase" evidence="7">
    <location>
        <begin position="145"/>
        <end position="366"/>
    </location>
</feature>
<comment type="catalytic activity">
    <reaction evidence="1">
        <text>ATP + protein L-histidine = ADP + protein N-phospho-L-histidine.</text>
        <dbReference type="EC" id="2.7.13.3"/>
    </reaction>
</comment>
<dbReference type="SMART" id="SM00388">
    <property type="entry name" value="HisKA"/>
    <property type="match status" value="1"/>
</dbReference>
<proteinExistence type="predicted"/>
<dbReference type="Pfam" id="PF00072">
    <property type="entry name" value="Response_reg"/>
    <property type="match status" value="1"/>
</dbReference>
<dbReference type="InterPro" id="IPR003661">
    <property type="entry name" value="HisK_dim/P_dom"/>
</dbReference>
<name>A0A563W4E7_9CYAN</name>
<evidence type="ECO:0000259" key="8">
    <source>
        <dbReference type="PROSITE" id="PS50110"/>
    </source>
</evidence>
<dbReference type="PROSITE" id="PS50110">
    <property type="entry name" value="RESPONSE_REGULATORY"/>
    <property type="match status" value="1"/>
</dbReference>
<dbReference type="EC" id="2.7.13.3" evidence="2"/>
<keyword evidence="10" id="KW-1185">Reference proteome</keyword>
<dbReference type="SUPFAM" id="SSF47384">
    <property type="entry name" value="Homodimeric domain of signal transducing histidine kinase"/>
    <property type="match status" value="1"/>
</dbReference>
<evidence type="ECO:0000259" key="7">
    <source>
        <dbReference type="PROSITE" id="PS50109"/>
    </source>
</evidence>
<dbReference type="InterPro" id="IPR003594">
    <property type="entry name" value="HATPase_dom"/>
</dbReference>
<dbReference type="Gene3D" id="3.30.565.10">
    <property type="entry name" value="Histidine kinase-like ATPase, C-terminal domain"/>
    <property type="match status" value="1"/>
</dbReference>
<keyword evidence="4 9" id="KW-0418">Kinase</keyword>
<dbReference type="Pfam" id="PF02518">
    <property type="entry name" value="HATPase_c"/>
    <property type="match status" value="1"/>
</dbReference>
<keyword evidence="4 9" id="KW-0808">Transferase</keyword>
<accession>A0A563W4E7</accession>
<dbReference type="InterPro" id="IPR001789">
    <property type="entry name" value="Sig_transdc_resp-reg_receiver"/>
</dbReference>
<dbReference type="OrthoDB" id="9812260at2"/>
<gene>
    <name evidence="9" type="ORF">H1P_800011</name>
</gene>
<dbReference type="CDD" id="cd00082">
    <property type="entry name" value="HisKA"/>
    <property type="match status" value="1"/>
</dbReference>
<dbReference type="SUPFAM" id="SSF55874">
    <property type="entry name" value="ATPase domain of HSP90 chaperone/DNA topoisomerase II/histidine kinase"/>
    <property type="match status" value="1"/>
</dbReference>
<dbReference type="SUPFAM" id="SSF52172">
    <property type="entry name" value="CheY-like"/>
    <property type="match status" value="1"/>
</dbReference>
<dbReference type="CDD" id="cd00075">
    <property type="entry name" value="HATPase"/>
    <property type="match status" value="1"/>
</dbReference>
<dbReference type="InterPro" id="IPR011006">
    <property type="entry name" value="CheY-like_superfamily"/>
</dbReference>
<evidence type="ECO:0000256" key="5">
    <source>
        <dbReference type="ARBA" id="ARBA00023012"/>
    </source>
</evidence>
<comment type="caution">
    <text evidence="6">Lacks conserved residue(s) required for the propagation of feature annotation.</text>
</comment>
<dbReference type="EMBL" id="CAACVJ010000688">
    <property type="protein sequence ID" value="VEP18520.1"/>
    <property type="molecule type" value="Genomic_DNA"/>
</dbReference>
<organism evidence="9 10">
    <name type="scientific">Hyella patelloides LEGE 07179</name>
    <dbReference type="NCBI Taxonomy" id="945734"/>
    <lineage>
        <taxon>Bacteria</taxon>
        <taxon>Bacillati</taxon>
        <taxon>Cyanobacteriota</taxon>
        <taxon>Cyanophyceae</taxon>
        <taxon>Pleurocapsales</taxon>
        <taxon>Hyellaceae</taxon>
        <taxon>Hyella</taxon>
    </lineage>
</organism>
<keyword evidence="3" id="KW-0597">Phosphoprotein</keyword>
<dbReference type="InterPro" id="IPR036097">
    <property type="entry name" value="HisK_dim/P_sf"/>
</dbReference>
<evidence type="ECO:0000256" key="3">
    <source>
        <dbReference type="ARBA" id="ARBA00022553"/>
    </source>
</evidence>
<dbReference type="Pfam" id="PF00512">
    <property type="entry name" value="HisKA"/>
    <property type="match status" value="1"/>
</dbReference>
<evidence type="ECO:0000256" key="4">
    <source>
        <dbReference type="ARBA" id="ARBA00022777"/>
    </source>
</evidence>
<evidence type="ECO:0000256" key="2">
    <source>
        <dbReference type="ARBA" id="ARBA00012438"/>
    </source>
</evidence>
<dbReference type="Gene3D" id="1.10.287.130">
    <property type="match status" value="1"/>
</dbReference>
<evidence type="ECO:0000313" key="10">
    <source>
        <dbReference type="Proteomes" id="UP000320055"/>
    </source>
</evidence>
<reference evidence="9 10" key="1">
    <citation type="submission" date="2019-01" db="EMBL/GenBank/DDBJ databases">
        <authorList>
            <person name="Brito A."/>
        </authorList>
    </citation>
    <scope>NUCLEOTIDE SEQUENCE [LARGE SCALE GENOMIC DNA]</scope>
    <source>
        <strain evidence="9">1</strain>
    </source>
</reference>
<evidence type="ECO:0000256" key="6">
    <source>
        <dbReference type="PROSITE-ProRule" id="PRU00169"/>
    </source>
</evidence>
<protein>
    <recommendedName>
        <fullName evidence="2">histidine kinase</fullName>
        <ecNumber evidence="2">2.7.13.3</ecNumber>
    </recommendedName>
</protein>
<dbReference type="RefSeq" id="WP_144867832.1">
    <property type="nucleotide sequence ID" value="NZ_LR213838.1"/>
</dbReference>
<dbReference type="InterPro" id="IPR005467">
    <property type="entry name" value="His_kinase_dom"/>
</dbReference>
<dbReference type="SMART" id="SM00448">
    <property type="entry name" value="REC"/>
    <property type="match status" value="1"/>
</dbReference>
<dbReference type="InterPro" id="IPR036890">
    <property type="entry name" value="HATPase_C_sf"/>
</dbReference>
<dbReference type="AlphaFoldDB" id="A0A563W4E7"/>
<dbReference type="PANTHER" id="PTHR43547">
    <property type="entry name" value="TWO-COMPONENT HISTIDINE KINASE"/>
    <property type="match status" value="1"/>
</dbReference>